<evidence type="ECO:0000256" key="4">
    <source>
        <dbReference type="ARBA" id="ARBA00022528"/>
    </source>
</evidence>
<dbReference type="GO" id="GO:0016020">
    <property type="term" value="C:membrane"/>
    <property type="evidence" value="ECO:0007669"/>
    <property type="project" value="UniProtKB-SubCell"/>
</dbReference>
<dbReference type="PANTHER" id="PTHR10903:SF135">
    <property type="entry name" value="TRANSLOCASE OF CHLOROPLAST 120, CHLOROPLASTIC-RELATED"/>
    <property type="match status" value="1"/>
</dbReference>
<dbReference type="Pfam" id="PF01926">
    <property type="entry name" value="MMR_HSR1"/>
    <property type="match status" value="1"/>
</dbReference>
<accession>A0AAE0KH24</accession>
<dbReference type="EMBL" id="JAULSN010000003">
    <property type="protein sequence ID" value="KAK3376384.1"/>
    <property type="molecule type" value="Genomic_DNA"/>
</dbReference>
<evidence type="ECO:0000256" key="7">
    <source>
        <dbReference type="ARBA" id="ARBA00022723"/>
    </source>
</evidence>
<dbReference type="AlphaFoldDB" id="A0AAE0KH24"/>
<dbReference type="PANTHER" id="PTHR10903">
    <property type="entry name" value="GTPASE, IMAP FAMILY MEMBER-RELATED"/>
    <property type="match status" value="1"/>
</dbReference>
<sequence length="420" mass="48747">MSERAASPIHTPTLKRWLSQSGHNAKVTRGSHTKRRSSECPQDSPPAISLPDIQPDNIVIAVMGMTGVGKSTFISYFSKTAVVGRSVRSCTSSIGIHTAFIEGQDVYLIDTPGFDDDTRSDTSILIDIAAWLKKSYDDKVQLAGIIYLQRISDNRFGGKSTQNIRLFKELCGEKALSCVVLTTSMWDLVPQEKAQQREKELISKEGPWGELISHGCRVARQDEGSVSATMIIRHIISQKRPDSLQIQDEMADGTPLIRTKAGRVLEETLDQNIREAEEQMKQIKEEMERLKAEKAEAEKKVAEARKVTEEEERKREKQQAQKEKEERENEEAQRKQREEKEKQEEEQRRRQAREELDEERRKVEEERKKMKEERRKMEEEWRQKFNDFKQKYKSAEEKKKRNTEDKQTLYGWVKEKCIVM</sequence>
<keyword evidence="7" id="KW-0479">Metal-binding</keyword>
<reference evidence="17" key="1">
    <citation type="journal article" date="2023" name="Mol. Phylogenet. Evol.">
        <title>Genome-scale phylogeny and comparative genomics of the fungal order Sordariales.</title>
        <authorList>
            <person name="Hensen N."/>
            <person name="Bonometti L."/>
            <person name="Westerberg I."/>
            <person name="Brannstrom I.O."/>
            <person name="Guillou S."/>
            <person name="Cros-Aarteil S."/>
            <person name="Calhoun S."/>
            <person name="Haridas S."/>
            <person name="Kuo A."/>
            <person name="Mondo S."/>
            <person name="Pangilinan J."/>
            <person name="Riley R."/>
            <person name="LaButti K."/>
            <person name="Andreopoulos B."/>
            <person name="Lipzen A."/>
            <person name="Chen C."/>
            <person name="Yan M."/>
            <person name="Daum C."/>
            <person name="Ng V."/>
            <person name="Clum A."/>
            <person name="Steindorff A."/>
            <person name="Ohm R.A."/>
            <person name="Martin F."/>
            <person name="Silar P."/>
            <person name="Natvig D.O."/>
            <person name="Lalanne C."/>
            <person name="Gautier V."/>
            <person name="Ament-Velasquez S.L."/>
            <person name="Kruys A."/>
            <person name="Hutchinson M.I."/>
            <person name="Powell A.J."/>
            <person name="Barry K."/>
            <person name="Miller A.N."/>
            <person name="Grigoriev I.V."/>
            <person name="Debuchy R."/>
            <person name="Gladieux P."/>
            <person name="Hiltunen Thoren M."/>
            <person name="Johannesson H."/>
        </authorList>
    </citation>
    <scope>NUCLEOTIDE SEQUENCE</scope>
    <source>
        <strain evidence="17">CBS 958.72</strain>
    </source>
</reference>
<dbReference type="InterPro" id="IPR027417">
    <property type="entry name" value="P-loop_NTPase"/>
</dbReference>
<evidence type="ECO:0000256" key="9">
    <source>
        <dbReference type="ARBA" id="ARBA00022805"/>
    </source>
</evidence>
<keyword evidence="4" id="KW-0150">Chloroplast</keyword>
<keyword evidence="3" id="KW-0813">Transport</keyword>
<dbReference type="GO" id="GO:0046872">
    <property type="term" value="F:metal ion binding"/>
    <property type="evidence" value="ECO:0007669"/>
    <property type="project" value="UniProtKB-KW"/>
</dbReference>
<keyword evidence="13" id="KW-0472">Membrane</keyword>
<comment type="caution">
    <text evidence="17">The sequence shown here is derived from an EMBL/GenBank/DDBJ whole genome shotgun (WGS) entry which is preliminary data.</text>
</comment>
<keyword evidence="5" id="KW-0934">Plastid</keyword>
<name>A0AAE0KH24_9PEZI</name>
<evidence type="ECO:0000256" key="8">
    <source>
        <dbReference type="ARBA" id="ARBA00022801"/>
    </source>
</evidence>
<evidence type="ECO:0000259" key="16">
    <source>
        <dbReference type="Pfam" id="PF01926"/>
    </source>
</evidence>
<feature type="region of interest" description="Disordered" evidence="15">
    <location>
        <begin position="293"/>
        <end position="387"/>
    </location>
</feature>
<dbReference type="GO" id="GO:0016787">
    <property type="term" value="F:hydrolase activity"/>
    <property type="evidence" value="ECO:0007669"/>
    <property type="project" value="UniProtKB-KW"/>
</dbReference>
<feature type="region of interest" description="Disordered" evidence="15">
    <location>
        <begin position="1"/>
        <end position="51"/>
    </location>
</feature>
<keyword evidence="11" id="KW-0653">Protein transport</keyword>
<keyword evidence="18" id="KW-1185">Reference proteome</keyword>
<organism evidence="17 18">
    <name type="scientific">Lasiosphaeria ovina</name>
    <dbReference type="NCBI Taxonomy" id="92902"/>
    <lineage>
        <taxon>Eukaryota</taxon>
        <taxon>Fungi</taxon>
        <taxon>Dikarya</taxon>
        <taxon>Ascomycota</taxon>
        <taxon>Pezizomycotina</taxon>
        <taxon>Sordariomycetes</taxon>
        <taxon>Sordariomycetidae</taxon>
        <taxon>Sordariales</taxon>
        <taxon>Lasiosphaeriaceae</taxon>
        <taxon>Lasiosphaeria</taxon>
    </lineage>
</organism>
<evidence type="ECO:0000256" key="10">
    <source>
        <dbReference type="ARBA" id="ARBA00022842"/>
    </source>
</evidence>
<evidence type="ECO:0000256" key="6">
    <source>
        <dbReference type="ARBA" id="ARBA00022692"/>
    </source>
</evidence>
<proteinExistence type="predicted"/>
<evidence type="ECO:0000256" key="11">
    <source>
        <dbReference type="ARBA" id="ARBA00022927"/>
    </source>
</evidence>
<evidence type="ECO:0000256" key="13">
    <source>
        <dbReference type="ARBA" id="ARBA00023136"/>
    </source>
</evidence>
<dbReference type="GO" id="GO:0015031">
    <property type="term" value="P:protein transport"/>
    <property type="evidence" value="ECO:0007669"/>
    <property type="project" value="UniProtKB-KW"/>
</dbReference>
<evidence type="ECO:0000256" key="1">
    <source>
        <dbReference type="ARBA" id="ARBA00001946"/>
    </source>
</evidence>
<keyword evidence="8 17" id="KW-0378">Hydrolase</keyword>
<dbReference type="GO" id="GO:0005525">
    <property type="term" value="F:GTP binding"/>
    <property type="evidence" value="ECO:0007669"/>
    <property type="project" value="InterPro"/>
</dbReference>
<evidence type="ECO:0000313" key="18">
    <source>
        <dbReference type="Proteomes" id="UP001287356"/>
    </source>
</evidence>
<evidence type="ECO:0000256" key="5">
    <source>
        <dbReference type="ARBA" id="ARBA00022640"/>
    </source>
</evidence>
<comment type="cofactor">
    <cofactor evidence="1">
        <name>Mg(2+)</name>
        <dbReference type="ChEBI" id="CHEBI:18420"/>
    </cofactor>
</comment>
<dbReference type="Gene3D" id="3.40.50.300">
    <property type="entry name" value="P-loop containing nucleotide triphosphate hydrolases"/>
    <property type="match status" value="1"/>
</dbReference>
<reference evidence="17" key="2">
    <citation type="submission" date="2023-06" db="EMBL/GenBank/DDBJ databases">
        <authorList>
            <consortium name="Lawrence Berkeley National Laboratory"/>
            <person name="Haridas S."/>
            <person name="Hensen N."/>
            <person name="Bonometti L."/>
            <person name="Westerberg I."/>
            <person name="Brannstrom I.O."/>
            <person name="Guillou S."/>
            <person name="Cros-Aarteil S."/>
            <person name="Calhoun S."/>
            <person name="Kuo A."/>
            <person name="Mondo S."/>
            <person name="Pangilinan J."/>
            <person name="Riley R."/>
            <person name="Labutti K."/>
            <person name="Andreopoulos B."/>
            <person name="Lipzen A."/>
            <person name="Chen C."/>
            <person name="Yanf M."/>
            <person name="Daum C."/>
            <person name="Ng V."/>
            <person name="Clum A."/>
            <person name="Steindorff A."/>
            <person name="Ohm R."/>
            <person name="Martin F."/>
            <person name="Silar P."/>
            <person name="Natvig D."/>
            <person name="Lalanne C."/>
            <person name="Gautier V."/>
            <person name="Ament-Velasquez S.L."/>
            <person name="Kruys A."/>
            <person name="Hutchinson M.I."/>
            <person name="Powell A.J."/>
            <person name="Barry K."/>
            <person name="Miller A.N."/>
            <person name="Grigoriev I.V."/>
            <person name="Debuchy R."/>
            <person name="Gladieux P."/>
            <person name="Thoren M.H."/>
            <person name="Johannesson H."/>
        </authorList>
    </citation>
    <scope>NUCLEOTIDE SEQUENCE</scope>
    <source>
        <strain evidence="17">CBS 958.72</strain>
    </source>
</reference>
<keyword evidence="10" id="KW-0460">Magnesium</keyword>
<comment type="subcellular location">
    <subcellularLocation>
        <location evidence="2">Membrane</location>
        <topology evidence="2">Single-pass membrane protein</topology>
    </subcellularLocation>
    <subcellularLocation>
        <location evidence="14">Plastid</location>
        <location evidence="14">Chloroplast outer membrane</location>
    </subcellularLocation>
</comment>
<dbReference type="Proteomes" id="UP001287356">
    <property type="component" value="Unassembled WGS sequence"/>
</dbReference>
<feature type="domain" description="G" evidence="16">
    <location>
        <begin position="60"/>
        <end position="115"/>
    </location>
</feature>
<evidence type="ECO:0000313" key="17">
    <source>
        <dbReference type="EMBL" id="KAK3376384.1"/>
    </source>
</evidence>
<evidence type="ECO:0000256" key="15">
    <source>
        <dbReference type="SAM" id="MobiDB-lite"/>
    </source>
</evidence>
<keyword evidence="12" id="KW-1133">Transmembrane helix</keyword>
<protein>
    <submittedName>
        <fullName evidence="17">P-loop containing nucleoside triphosphate hydrolase protein</fullName>
    </submittedName>
</protein>
<dbReference type="SUPFAM" id="SSF52540">
    <property type="entry name" value="P-loop containing nucleoside triphosphate hydrolases"/>
    <property type="match status" value="1"/>
</dbReference>
<dbReference type="InterPro" id="IPR006073">
    <property type="entry name" value="GTP-bd"/>
</dbReference>
<keyword evidence="9" id="KW-1002">Plastid outer membrane</keyword>
<evidence type="ECO:0000256" key="12">
    <source>
        <dbReference type="ARBA" id="ARBA00022989"/>
    </source>
</evidence>
<evidence type="ECO:0000256" key="14">
    <source>
        <dbReference type="ARBA" id="ARBA00024013"/>
    </source>
</evidence>
<evidence type="ECO:0000256" key="2">
    <source>
        <dbReference type="ARBA" id="ARBA00004167"/>
    </source>
</evidence>
<gene>
    <name evidence="17" type="ORF">B0T24DRAFT_656407</name>
</gene>
<keyword evidence="6" id="KW-0812">Transmembrane</keyword>
<dbReference type="InterPro" id="IPR045058">
    <property type="entry name" value="GIMA/IAN/Toc"/>
</dbReference>
<evidence type="ECO:0000256" key="3">
    <source>
        <dbReference type="ARBA" id="ARBA00022448"/>
    </source>
</evidence>